<dbReference type="Proteomes" id="UP000472273">
    <property type="component" value="Unplaced"/>
</dbReference>
<evidence type="ECO:0000256" key="13">
    <source>
        <dbReference type="SAM" id="MobiDB-lite"/>
    </source>
</evidence>
<reference evidence="14" key="1">
    <citation type="submission" date="2025-08" db="UniProtKB">
        <authorList>
            <consortium name="Ensembl"/>
        </authorList>
    </citation>
    <scope>IDENTIFICATION</scope>
</reference>
<keyword evidence="6" id="KW-0282">Flagellum</keyword>
<feature type="compositionally biased region" description="Polar residues" evidence="13">
    <location>
        <begin position="422"/>
        <end position="432"/>
    </location>
</feature>
<evidence type="ECO:0000256" key="11">
    <source>
        <dbReference type="ARBA" id="ARBA00046836"/>
    </source>
</evidence>
<dbReference type="PROSITE" id="PS50096">
    <property type="entry name" value="IQ"/>
    <property type="match status" value="1"/>
</dbReference>
<evidence type="ECO:0000313" key="14">
    <source>
        <dbReference type="Ensembl" id="ENSPTXP00000027040.1"/>
    </source>
</evidence>
<name>A0A670ZWC1_PSETE</name>
<comment type="subunit">
    <text evidence="11">Component of the nexin-dynein regulatory complex (N-DRC). Interacts with CFAP52.</text>
</comment>
<evidence type="ECO:0000256" key="7">
    <source>
        <dbReference type="ARBA" id="ARBA00023069"/>
    </source>
</evidence>
<evidence type="ECO:0000256" key="1">
    <source>
        <dbReference type="ARBA" id="ARBA00003029"/>
    </source>
</evidence>
<evidence type="ECO:0000256" key="12">
    <source>
        <dbReference type="SAM" id="Coils"/>
    </source>
</evidence>
<reference evidence="14" key="2">
    <citation type="submission" date="2025-09" db="UniProtKB">
        <authorList>
            <consortium name="Ensembl"/>
        </authorList>
    </citation>
    <scope>IDENTIFICATION</scope>
</reference>
<evidence type="ECO:0000313" key="15">
    <source>
        <dbReference type="Proteomes" id="UP000472273"/>
    </source>
</evidence>
<evidence type="ECO:0000256" key="6">
    <source>
        <dbReference type="ARBA" id="ARBA00022846"/>
    </source>
</evidence>
<comment type="subcellular location">
    <subcellularLocation>
        <location evidence="2">Cytoplasm</location>
        <location evidence="2">Cytoskeleton</location>
        <location evidence="2">Flagellum axoneme</location>
    </subcellularLocation>
</comment>
<feature type="compositionally biased region" description="Polar residues" evidence="13">
    <location>
        <begin position="440"/>
        <end position="458"/>
    </location>
</feature>
<dbReference type="CDD" id="cd23767">
    <property type="entry name" value="IQCD"/>
    <property type="match status" value="1"/>
</dbReference>
<evidence type="ECO:0000256" key="4">
    <source>
        <dbReference type="ARBA" id="ARBA00021752"/>
    </source>
</evidence>
<dbReference type="GO" id="GO:0036064">
    <property type="term" value="C:ciliary basal body"/>
    <property type="evidence" value="ECO:0007669"/>
    <property type="project" value="Ensembl"/>
</dbReference>
<evidence type="ECO:0000256" key="5">
    <source>
        <dbReference type="ARBA" id="ARBA00022490"/>
    </source>
</evidence>
<dbReference type="GeneTree" id="ENSGT00730000111354"/>
<accession>A0A670ZWC1</accession>
<dbReference type="Pfam" id="PF00612">
    <property type="entry name" value="IQ"/>
    <property type="match status" value="1"/>
</dbReference>
<dbReference type="InterPro" id="IPR000048">
    <property type="entry name" value="IQ_motif_EF-hand-BS"/>
</dbReference>
<feature type="region of interest" description="Disordered" evidence="13">
    <location>
        <begin position="404"/>
        <end position="458"/>
    </location>
</feature>
<comment type="similarity">
    <text evidence="3">Belongs to the DRC10 family.</text>
</comment>
<keyword evidence="7" id="KW-0969">Cilium</keyword>
<dbReference type="InterPro" id="IPR042815">
    <property type="entry name" value="DRC10"/>
</dbReference>
<evidence type="ECO:0000256" key="9">
    <source>
        <dbReference type="ARBA" id="ARBA00023273"/>
    </source>
</evidence>
<sequence length="458" mass="53061">MTSELVSTSYELVDSSRPKKSIRTPLRILDPGRSKLSTVETKRIISVLDETIFKIKLVSVFSYIMENLDEFTAVLGPDLTGAFREHLRLSNILEFMLSHPEEENILYIGSGKGTFFGLVDSDGCLTLQVQGLKSSVRNILRLLYTNTVACQALRDAAYTRDPSVHKFITCLSKQRGFLFEQLLTTPLEEKEKSRFLNEVFQRDKKNTETAANLEDELTAAIQNRDEEISKKNAVIKDLKMHLHNLAKFSESQIQRTRAEAEKQHKTEVRTSQGKCAKLQQELQQLRAQFNALVAEDRETELSLRKKKYKVEMEIENWVQKYDIEMIEKQIDEIDEVYVIEKQDLAQLREKYTRLDEEYCQIVEERRVRQEMKDKAEKELAILARAATLIQAVWKGYLVRSMLRSKRKKKGKGKKDGDLSKSFSPTRKLSQEQPLAEENQARNVFNKNCNYKSNQGKMR</sequence>
<organism evidence="14 15">
    <name type="scientific">Pseudonaja textilis</name>
    <name type="common">Eastern brown snake</name>
    <dbReference type="NCBI Taxonomy" id="8673"/>
    <lineage>
        <taxon>Eukaryota</taxon>
        <taxon>Metazoa</taxon>
        <taxon>Chordata</taxon>
        <taxon>Craniata</taxon>
        <taxon>Vertebrata</taxon>
        <taxon>Euteleostomi</taxon>
        <taxon>Lepidosauria</taxon>
        <taxon>Squamata</taxon>
        <taxon>Bifurcata</taxon>
        <taxon>Unidentata</taxon>
        <taxon>Episquamata</taxon>
        <taxon>Toxicofera</taxon>
        <taxon>Serpentes</taxon>
        <taxon>Colubroidea</taxon>
        <taxon>Elapidae</taxon>
        <taxon>Hydrophiinae</taxon>
        <taxon>Pseudonaja</taxon>
    </lineage>
</organism>
<protein>
    <recommendedName>
        <fullName evidence="4">Dynein regulatory complex protein 10</fullName>
    </recommendedName>
    <alternativeName>
        <fullName evidence="10">IQ domain-containing protein D</fullName>
    </alternativeName>
</protein>
<dbReference type="AlphaFoldDB" id="A0A670ZWC1"/>
<evidence type="ECO:0000256" key="10">
    <source>
        <dbReference type="ARBA" id="ARBA00032180"/>
    </source>
</evidence>
<feature type="coiled-coil region" evidence="12">
    <location>
        <begin position="268"/>
        <end position="295"/>
    </location>
</feature>
<proteinExistence type="inferred from homology"/>
<dbReference type="SMART" id="SM00015">
    <property type="entry name" value="IQ"/>
    <property type="match status" value="1"/>
</dbReference>
<dbReference type="Ensembl" id="ENSPTXT00000027871.1">
    <property type="protein sequence ID" value="ENSPTXP00000027040.1"/>
    <property type="gene ID" value="ENSPTXG00000018666.1"/>
</dbReference>
<keyword evidence="15" id="KW-1185">Reference proteome</keyword>
<keyword evidence="9" id="KW-0966">Cell projection</keyword>
<dbReference type="PANTHER" id="PTHR31598">
    <property type="entry name" value="IQ DOMAIN-CONTAINING PROTEIN D"/>
    <property type="match status" value="1"/>
</dbReference>
<keyword evidence="12" id="KW-0175">Coiled coil</keyword>
<comment type="function">
    <text evidence="1">Component of the nexin-dynein regulatory complex (N-DRC), a key regulator of ciliary/flagellar motility which maintains the alignment and integrity of the distal axoneme and regulates microtubule sliding in motile axonemes.</text>
</comment>
<dbReference type="PANTHER" id="PTHR31598:SF1">
    <property type="entry name" value="DYNEIN REGULATORY COMPLEX PROTEIN 10"/>
    <property type="match status" value="1"/>
</dbReference>
<evidence type="ECO:0000256" key="8">
    <source>
        <dbReference type="ARBA" id="ARBA00023212"/>
    </source>
</evidence>
<keyword evidence="8" id="KW-0206">Cytoskeleton</keyword>
<keyword evidence="5" id="KW-0963">Cytoplasm</keyword>
<dbReference type="Gene3D" id="1.20.5.190">
    <property type="match status" value="1"/>
</dbReference>
<dbReference type="OMA" id="AKIQKYW"/>
<evidence type="ECO:0000256" key="2">
    <source>
        <dbReference type="ARBA" id="ARBA00004611"/>
    </source>
</evidence>
<evidence type="ECO:0000256" key="3">
    <source>
        <dbReference type="ARBA" id="ARBA00009071"/>
    </source>
</evidence>
<gene>
    <name evidence="14" type="primary">IQCD</name>
</gene>
<feature type="coiled-coil region" evidence="12">
    <location>
        <begin position="330"/>
        <end position="357"/>
    </location>
</feature>